<organism evidence="1 2">
    <name type="scientific">Aspergillus aculeatinus CBS 121060</name>
    <dbReference type="NCBI Taxonomy" id="1448322"/>
    <lineage>
        <taxon>Eukaryota</taxon>
        <taxon>Fungi</taxon>
        <taxon>Dikarya</taxon>
        <taxon>Ascomycota</taxon>
        <taxon>Pezizomycotina</taxon>
        <taxon>Eurotiomycetes</taxon>
        <taxon>Eurotiomycetidae</taxon>
        <taxon>Eurotiales</taxon>
        <taxon>Aspergillaceae</taxon>
        <taxon>Aspergillus</taxon>
        <taxon>Aspergillus subgen. Circumdati</taxon>
    </lineage>
</organism>
<gene>
    <name evidence="1" type="ORF">BO66DRAFT_239474</name>
</gene>
<dbReference type="Proteomes" id="UP000249661">
    <property type="component" value="Unassembled WGS sequence"/>
</dbReference>
<accession>A0ACD1HI47</accession>
<evidence type="ECO:0000313" key="2">
    <source>
        <dbReference type="Proteomes" id="UP000249661"/>
    </source>
</evidence>
<reference evidence="1" key="1">
    <citation type="submission" date="2018-02" db="EMBL/GenBank/DDBJ databases">
        <title>The genomes of Aspergillus section Nigri reveals drivers in fungal speciation.</title>
        <authorList>
            <consortium name="DOE Joint Genome Institute"/>
            <person name="Vesth T.C."/>
            <person name="Nybo J."/>
            <person name="Theobald S."/>
            <person name="Brandl J."/>
            <person name="Frisvad J.C."/>
            <person name="Nielsen K.F."/>
            <person name="Lyhne E.K."/>
            <person name="Kogle M.E."/>
            <person name="Kuo A."/>
            <person name="Riley R."/>
            <person name="Clum A."/>
            <person name="Nolan M."/>
            <person name="Lipzen A."/>
            <person name="Salamov A."/>
            <person name="Henrissat B."/>
            <person name="Wiebenga A."/>
            <person name="De vries R.P."/>
            <person name="Grigoriev I.V."/>
            <person name="Mortensen U.H."/>
            <person name="Andersen M.R."/>
            <person name="Baker S.E."/>
        </authorList>
    </citation>
    <scope>NUCLEOTIDE SEQUENCE</scope>
    <source>
        <strain evidence="1">CBS 121060</strain>
    </source>
</reference>
<dbReference type="EMBL" id="KZ824940">
    <property type="protein sequence ID" value="RAH73304.1"/>
    <property type="molecule type" value="Genomic_DNA"/>
</dbReference>
<keyword evidence="2" id="KW-1185">Reference proteome</keyword>
<name>A0ACD1HI47_9EURO</name>
<proteinExistence type="predicted"/>
<protein>
    <submittedName>
        <fullName evidence="1">Uncharacterized protein</fullName>
    </submittedName>
</protein>
<sequence>MRLRAGQHVRQSPSLSVSDTFPALTCTDYLVRWHPDPVSSSSHPQKAQATQASGAGIQISLPADQSLLNREPRTFFYLVPTTSSPAHDLHRCKAIGRTSCKTPLSCSQLPEQRNATQRSHVVQHSLSGKRTPHELGFCHRPGHGGRPPPLSHYCPRGKMKGQ</sequence>
<evidence type="ECO:0000313" key="1">
    <source>
        <dbReference type="EMBL" id="RAH73304.1"/>
    </source>
</evidence>